<accession>A0ABW1A7P7</accession>
<evidence type="ECO:0000313" key="3">
    <source>
        <dbReference type="Proteomes" id="UP001596074"/>
    </source>
</evidence>
<dbReference type="EMBL" id="JBHSON010000062">
    <property type="protein sequence ID" value="MFC5751012.1"/>
    <property type="molecule type" value="Genomic_DNA"/>
</dbReference>
<comment type="caution">
    <text evidence="2">The sequence shown here is derived from an EMBL/GenBank/DDBJ whole genome shotgun (WGS) entry which is preliminary data.</text>
</comment>
<organism evidence="2 3">
    <name type="scientific">Actinomadura rugatobispora</name>
    <dbReference type="NCBI Taxonomy" id="1994"/>
    <lineage>
        <taxon>Bacteria</taxon>
        <taxon>Bacillati</taxon>
        <taxon>Actinomycetota</taxon>
        <taxon>Actinomycetes</taxon>
        <taxon>Streptosporangiales</taxon>
        <taxon>Thermomonosporaceae</taxon>
        <taxon>Actinomadura</taxon>
    </lineage>
</organism>
<protein>
    <submittedName>
        <fullName evidence="2">DUF3068 domain-containing protein</fullName>
    </submittedName>
</protein>
<feature type="transmembrane region" description="Helical" evidence="1">
    <location>
        <begin position="273"/>
        <end position="299"/>
    </location>
</feature>
<dbReference type="Pfam" id="PF11271">
    <property type="entry name" value="PorA"/>
    <property type="match status" value="1"/>
</dbReference>
<dbReference type="RefSeq" id="WP_378286878.1">
    <property type="nucleotide sequence ID" value="NZ_JBHSON010000062.1"/>
</dbReference>
<keyword evidence="1" id="KW-1133">Transmembrane helix</keyword>
<dbReference type="InterPro" id="IPR021424">
    <property type="entry name" value="PorA"/>
</dbReference>
<evidence type="ECO:0000256" key="1">
    <source>
        <dbReference type="SAM" id="Phobius"/>
    </source>
</evidence>
<proteinExistence type="predicted"/>
<keyword evidence="1" id="KW-0812">Transmembrane</keyword>
<evidence type="ECO:0000313" key="2">
    <source>
        <dbReference type="EMBL" id="MFC5751012.1"/>
    </source>
</evidence>
<reference evidence="3" key="1">
    <citation type="journal article" date="2019" name="Int. J. Syst. Evol. Microbiol.">
        <title>The Global Catalogue of Microorganisms (GCM) 10K type strain sequencing project: providing services to taxonomists for standard genome sequencing and annotation.</title>
        <authorList>
            <consortium name="The Broad Institute Genomics Platform"/>
            <consortium name="The Broad Institute Genome Sequencing Center for Infectious Disease"/>
            <person name="Wu L."/>
            <person name="Ma J."/>
        </authorList>
    </citation>
    <scope>NUCLEOTIDE SEQUENCE [LARGE SCALE GENOMIC DNA]</scope>
    <source>
        <strain evidence="3">KCTC 42087</strain>
    </source>
</reference>
<name>A0ABW1A7P7_9ACTN</name>
<keyword evidence="1" id="KW-0472">Membrane</keyword>
<sequence>MRRTIGPVLTGAAAFLLITGALLHFYVAPRMTRAPANVYAVTTMRAENATYLDASTAKVRTGATVTSTTTVRGDPAAGHGRIAVWESFTATQDLANDTTLSYARDRIAFDRSSAQLVNCCDASIDGHTGVPMSGIGKFWPMNVEKKTYMLFDIPTQRAWPVTYQGEERVGGLRTYRFVQRVPDTIAPGEVPAVPASMLGMKGNAPTPVQRHHQGEATYWIDPRTGAPVNVRQKVHSTLVAKQGPGRLVVADMDLRMTEDGRRKALAQAKNGRWGLLALTTLAPIACLLLGLALLATALITARTRTPHRH</sequence>
<gene>
    <name evidence="2" type="ORF">ACFPZN_35795</name>
</gene>
<keyword evidence="3" id="KW-1185">Reference proteome</keyword>
<dbReference type="Proteomes" id="UP001596074">
    <property type="component" value="Unassembled WGS sequence"/>
</dbReference>